<dbReference type="SUPFAM" id="SSF69318">
    <property type="entry name" value="Integrin alpha N-terminal domain"/>
    <property type="match status" value="1"/>
</dbReference>
<comment type="caution">
    <text evidence="1">The sequence shown here is derived from an EMBL/GenBank/DDBJ whole genome shotgun (WGS) entry which is preliminary data.</text>
</comment>
<dbReference type="AlphaFoldDB" id="A0A644TI85"/>
<accession>A0A644TI85</accession>
<organism evidence="1">
    <name type="scientific">bioreactor metagenome</name>
    <dbReference type="NCBI Taxonomy" id="1076179"/>
    <lineage>
        <taxon>unclassified sequences</taxon>
        <taxon>metagenomes</taxon>
        <taxon>ecological metagenomes</taxon>
    </lineage>
</organism>
<reference evidence="1" key="1">
    <citation type="submission" date="2019-08" db="EMBL/GenBank/DDBJ databases">
        <authorList>
            <person name="Kucharzyk K."/>
            <person name="Murdoch R.W."/>
            <person name="Higgins S."/>
            <person name="Loffler F."/>
        </authorList>
    </citation>
    <scope>NUCLEOTIDE SEQUENCE</scope>
</reference>
<gene>
    <name evidence="1" type="ORF">SDC9_12310</name>
</gene>
<evidence type="ECO:0000313" key="1">
    <source>
        <dbReference type="EMBL" id="MPL66623.1"/>
    </source>
</evidence>
<proteinExistence type="predicted"/>
<dbReference type="EMBL" id="VSSQ01000033">
    <property type="protein sequence ID" value="MPL66623.1"/>
    <property type="molecule type" value="Genomic_DNA"/>
</dbReference>
<sequence length="229" mass="26598">MKRLILIAFALIMLIGAKTLVAQNENQNNQSEEKIKPWTDVVKNTSDPASWTWNKNENTRFAIRGDWDGDGFDEMLYESATKLFSDNDDITPLNLPGDLGVFFLINEGDLDGDGGDEISFMSVNRDWSNLNVIRIWSYNGYRWREIFQTEVHIWDCPNYRPETPEESFTHQWKRKNNYSLSKVVLKKHDGIIDVIGIHPNGRYAIEEIKILDKSASKRKWGMIIQPRDD</sequence>
<name>A0A644TI85_9ZZZZ</name>
<dbReference type="InterPro" id="IPR028994">
    <property type="entry name" value="Integrin_alpha_N"/>
</dbReference>
<protein>
    <submittedName>
        <fullName evidence="1">Uncharacterized protein</fullName>
    </submittedName>
</protein>